<gene>
    <name evidence="2" type="ORF">NC653_003308</name>
</gene>
<comment type="caution">
    <text evidence="2">The sequence shown here is derived from an EMBL/GenBank/DDBJ whole genome shotgun (WGS) entry which is preliminary data.</text>
</comment>
<accession>A0AAD6WHZ3</accession>
<keyword evidence="1" id="KW-0732">Signal</keyword>
<dbReference type="Pfam" id="PF06521">
    <property type="entry name" value="PAR1"/>
    <property type="match status" value="1"/>
</dbReference>
<name>A0AAD6WHZ3_9ROSI</name>
<feature type="signal peptide" evidence="1">
    <location>
        <begin position="1"/>
        <end position="18"/>
    </location>
</feature>
<evidence type="ECO:0000313" key="3">
    <source>
        <dbReference type="Proteomes" id="UP001164929"/>
    </source>
</evidence>
<reference evidence="2 3" key="1">
    <citation type="journal article" date="2023" name="Mol. Ecol. Resour.">
        <title>Chromosome-level genome assembly of a triploid poplar Populus alba 'Berolinensis'.</title>
        <authorList>
            <person name="Chen S."/>
            <person name="Yu Y."/>
            <person name="Wang X."/>
            <person name="Wang S."/>
            <person name="Zhang T."/>
            <person name="Zhou Y."/>
            <person name="He R."/>
            <person name="Meng N."/>
            <person name="Wang Y."/>
            <person name="Liu W."/>
            <person name="Liu Z."/>
            <person name="Liu J."/>
            <person name="Guo Q."/>
            <person name="Huang H."/>
            <person name="Sederoff R.R."/>
            <person name="Wang G."/>
            <person name="Qu G."/>
            <person name="Chen S."/>
        </authorList>
    </citation>
    <scope>NUCLEOTIDE SEQUENCE [LARGE SCALE GENOMIC DNA]</scope>
    <source>
        <strain evidence="2">SC-2020</strain>
    </source>
</reference>
<evidence type="ECO:0000313" key="2">
    <source>
        <dbReference type="EMBL" id="KAJ7013613.1"/>
    </source>
</evidence>
<evidence type="ECO:0008006" key="4">
    <source>
        <dbReference type="Google" id="ProtNLM"/>
    </source>
</evidence>
<dbReference type="InterPro" id="IPR009489">
    <property type="entry name" value="PAR1"/>
</dbReference>
<dbReference type="AlphaFoldDB" id="A0AAD6WHZ3"/>
<dbReference type="Proteomes" id="UP001164929">
    <property type="component" value="Chromosome 1"/>
</dbReference>
<organism evidence="2 3">
    <name type="scientific">Populus alba x Populus x berolinensis</name>
    <dbReference type="NCBI Taxonomy" id="444605"/>
    <lineage>
        <taxon>Eukaryota</taxon>
        <taxon>Viridiplantae</taxon>
        <taxon>Streptophyta</taxon>
        <taxon>Embryophyta</taxon>
        <taxon>Tracheophyta</taxon>
        <taxon>Spermatophyta</taxon>
        <taxon>Magnoliopsida</taxon>
        <taxon>eudicotyledons</taxon>
        <taxon>Gunneridae</taxon>
        <taxon>Pentapetalae</taxon>
        <taxon>rosids</taxon>
        <taxon>fabids</taxon>
        <taxon>Malpighiales</taxon>
        <taxon>Salicaceae</taxon>
        <taxon>Saliceae</taxon>
        <taxon>Populus</taxon>
    </lineage>
</organism>
<sequence length="202" mass="22028">MALIIFLAFALLLHGALGELICEQLPVDLCAYSIATSGQRCLLENYEEKDGTVKYQCKTTEIFVDTLNEWIESDECVSSCGLHRETIGVSSDTLLQPQFLAKLCSDECYQACPNIVDLYSNMALGEGTYLPTLCTDPCLAKHQATSNGDAAPAPASSTVARAPEAAIFGRYAMENIFALVIFVLNYIEMSYLKSGLRDVVSN</sequence>
<feature type="chain" id="PRO_5042024669" description="PAR1 protein" evidence="1">
    <location>
        <begin position="19"/>
        <end position="202"/>
    </location>
</feature>
<dbReference type="PANTHER" id="PTHR33649:SF16">
    <property type="entry name" value="PAR1 PROTEIN"/>
    <property type="match status" value="1"/>
</dbReference>
<proteinExistence type="predicted"/>
<keyword evidence="3" id="KW-1185">Reference proteome</keyword>
<dbReference type="PANTHER" id="PTHR33649">
    <property type="entry name" value="PAR1 PROTEIN"/>
    <property type="match status" value="1"/>
</dbReference>
<protein>
    <recommendedName>
        <fullName evidence="4">PAR1 protein</fullName>
    </recommendedName>
</protein>
<dbReference type="EMBL" id="JAQIZT010000001">
    <property type="protein sequence ID" value="KAJ7013613.1"/>
    <property type="molecule type" value="Genomic_DNA"/>
</dbReference>
<evidence type="ECO:0000256" key="1">
    <source>
        <dbReference type="SAM" id="SignalP"/>
    </source>
</evidence>